<comment type="similarity">
    <text evidence="1">Belongs to the short-chain dehydrogenases/reductases (SDR) family.</text>
</comment>
<accession>A0ABQ1NGM4</accession>
<dbReference type="PRINTS" id="PR00080">
    <property type="entry name" value="SDRFAMILY"/>
</dbReference>
<dbReference type="NCBIfam" id="NF005559">
    <property type="entry name" value="PRK07231.1"/>
    <property type="match status" value="1"/>
</dbReference>
<evidence type="ECO:0000256" key="1">
    <source>
        <dbReference type="ARBA" id="ARBA00006484"/>
    </source>
</evidence>
<reference evidence="4" key="1">
    <citation type="journal article" date="2019" name="Int. J. Syst. Evol. Microbiol.">
        <title>The Global Catalogue of Microorganisms (GCM) 10K type strain sequencing project: providing services to taxonomists for standard genome sequencing and annotation.</title>
        <authorList>
            <consortium name="The Broad Institute Genomics Platform"/>
            <consortium name="The Broad Institute Genome Sequencing Center for Infectious Disease"/>
            <person name="Wu L."/>
            <person name="Ma J."/>
        </authorList>
    </citation>
    <scope>NUCLEOTIDE SEQUENCE [LARGE SCALE GENOMIC DNA]</scope>
    <source>
        <strain evidence="4">CCM 7282</strain>
    </source>
</reference>
<dbReference type="EMBL" id="BMCJ01000001">
    <property type="protein sequence ID" value="GGC76165.1"/>
    <property type="molecule type" value="Genomic_DNA"/>
</dbReference>
<dbReference type="Proteomes" id="UP000619534">
    <property type="component" value="Unassembled WGS sequence"/>
</dbReference>
<organism evidence="3 4">
    <name type="scientific">Thalassobacillus devorans</name>
    <dbReference type="NCBI Taxonomy" id="279813"/>
    <lineage>
        <taxon>Bacteria</taxon>
        <taxon>Bacillati</taxon>
        <taxon>Bacillota</taxon>
        <taxon>Bacilli</taxon>
        <taxon>Bacillales</taxon>
        <taxon>Bacillaceae</taxon>
        <taxon>Thalassobacillus</taxon>
    </lineage>
</organism>
<dbReference type="InterPro" id="IPR002347">
    <property type="entry name" value="SDR_fam"/>
</dbReference>
<name>A0ABQ1NGM4_9BACI</name>
<dbReference type="RefSeq" id="WP_062444743.1">
    <property type="nucleotide sequence ID" value="NZ_BMCJ01000001.1"/>
</dbReference>
<dbReference type="InterPro" id="IPR057326">
    <property type="entry name" value="KR_dom"/>
</dbReference>
<dbReference type="SUPFAM" id="SSF51735">
    <property type="entry name" value="NAD(P)-binding Rossmann-fold domains"/>
    <property type="match status" value="1"/>
</dbReference>
<comment type="caution">
    <text evidence="3">The sequence shown here is derived from an EMBL/GenBank/DDBJ whole genome shotgun (WGS) entry which is preliminary data.</text>
</comment>
<dbReference type="SMART" id="SM00822">
    <property type="entry name" value="PKS_KR"/>
    <property type="match status" value="1"/>
</dbReference>
<dbReference type="NCBIfam" id="NF004198">
    <property type="entry name" value="PRK05653.1-3"/>
    <property type="match status" value="1"/>
</dbReference>
<dbReference type="InterPro" id="IPR020904">
    <property type="entry name" value="Sc_DH/Rdtase_CS"/>
</dbReference>
<feature type="domain" description="Ketoreductase" evidence="2">
    <location>
        <begin position="6"/>
        <end position="185"/>
    </location>
</feature>
<dbReference type="Pfam" id="PF13561">
    <property type="entry name" value="adh_short_C2"/>
    <property type="match status" value="1"/>
</dbReference>
<proteinExistence type="inferred from homology"/>
<dbReference type="PANTHER" id="PTHR42879">
    <property type="entry name" value="3-OXOACYL-(ACYL-CARRIER-PROTEIN) REDUCTASE"/>
    <property type="match status" value="1"/>
</dbReference>
<evidence type="ECO:0000313" key="4">
    <source>
        <dbReference type="Proteomes" id="UP000619534"/>
    </source>
</evidence>
<sequence length="246" mass="26945">MKLLNKTAIITGGCKGIGYATAIKFLKEGANVVIIDLDQEEIEHAVTNLREYSERIEGFAADVTDKKRVETSIQFAIEQFGSLDILINNAGIVQDAQLLKMEEDQWDKVIDVNLKGVFLMTQSAALRMKEQKSGVILNASSVVGLYGNFGQSNYVAAKSGINGMTKTWARELGRYNIRVNSIAPGFVLTDMVKKMPEKVVNMMKEKSLLNEIGKPEDIANAYAFLASEEARFVTGTVLSVDGGLTP</sequence>
<dbReference type="NCBIfam" id="NF009466">
    <property type="entry name" value="PRK12826.1-2"/>
    <property type="match status" value="1"/>
</dbReference>
<gene>
    <name evidence="3" type="primary">fabG</name>
    <name evidence="3" type="ORF">GCM10007216_03410</name>
</gene>
<dbReference type="Gene3D" id="3.40.50.720">
    <property type="entry name" value="NAD(P)-binding Rossmann-like Domain"/>
    <property type="match status" value="1"/>
</dbReference>
<dbReference type="InterPro" id="IPR050259">
    <property type="entry name" value="SDR"/>
</dbReference>
<evidence type="ECO:0000259" key="2">
    <source>
        <dbReference type="SMART" id="SM00822"/>
    </source>
</evidence>
<dbReference type="PROSITE" id="PS00061">
    <property type="entry name" value="ADH_SHORT"/>
    <property type="match status" value="1"/>
</dbReference>
<keyword evidence="4" id="KW-1185">Reference proteome</keyword>
<dbReference type="PANTHER" id="PTHR42879:SF2">
    <property type="entry name" value="3-OXOACYL-[ACYL-CARRIER-PROTEIN] REDUCTASE FABG"/>
    <property type="match status" value="1"/>
</dbReference>
<dbReference type="PRINTS" id="PR00081">
    <property type="entry name" value="GDHRDH"/>
</dbReference>
<dbReference type="InterPro" id="IPR036291">
    <property type="entry name" value="NAD(P)-bd_dom_sf"/>
</dbReference>
<protein>
    <submittedName>
        <fullName evidence="3">3-oxoacyl-[acyl-carrier-protein] reductase FabG</fullName>
    </submittedName>
</protein>
<evidence type="ECO:0000313" key="3">
    <source>
        <dbReference type="EMBL" id="GGC76165.1"/>
    </source>
</evidence>